<evidence type="ECO:0000313" key="2">
    <source>
        <dbReference type="EMBL" id="GMN75480.1"/>
    </source>
</evidence>
<gene>
    <name evidence="2" type="ORF">TIFTF001_056238</name>
</gene>
<proteinExistence type="predicted"/>
<dbReference type="AlphaFoldDB" id="A0AA88EIQ9"/>
<keyword evidence="3" id="KW-1185">Reference proteome</keyword>
<feature type="region of interest" description="Disordered" evidence="1">
    <location>
        <begin position="26"/>
        <end position="71"/>
    </location>
</feature>
<sequence length="71" mass="8201">MGDERRWRSLSSRRRCGWLALEDVDGDRSSPETFPRRSTGYAMGGFRAQPPHPLPSLRRPTHSVPFHRNLV</sequence>
<evidence type="ECO:0000313" key="3">
    <source>
        <dbReference type="Proteomes" id="UP001187192"/>
    </source>
</evidence>
<organism evidence="2 3">
    <name type="scientific">Ficus carica</name>
    <name type="common">Common fig</name>
    <dbReference type="NCBI Taxonomy" id="3494"/>
    <lineage>
        <taxon>Eukaryota</taxon>
        <taxon>Viridiplantae</taxon>
        <taxon>Streptophyta</taxon>
        <taxon>Embryophyta</taxon>
        <taxon>Tracheophyta</taxon>
        <taxon>Spermatophyta</taxon>
        <taxon>Magnoliopsida</taxon>
        <taxon>eudicotyledons</taxon>
        <taxon>Gunneridae</taxon>
        <taxon>Pentapetalae</taxon>
        <taxon>rosids</taxon>
        <taxon>fabids</taxon>
        <taxon>Rosales</taxon>
        <taxon>Moraceae</taxon>
        <taxon>Ficeae</taxon>
        <taxon>Ficus</taxon>
    </lineage>
</organism>
<reference evidence="2" key="1">
    <citation type="submission" date="2023-07" db="EMBL/GenBank/DDBJ databases">
        <title>draft genome sequence of fig (Ficus carica).</title>
        <authorList>
            <person name="Takahashi T."/>
            <person name="Nishimura K."/>
        </authorList>
    </citation>
    <scope>NUCLEOTIDE SEQUENCE</scope>
</reference>
<name>A0AA88EIQ9_FICCA</name>
<accession>A0AA88EIQ9</accession>
<dbReference type="Proteomes" id="UP001187192">
    <property type="component" value="Unassembled WGS sequence"/>
</dbReference>
<evidence type="ECO:0000256" key="1">
    <source>
        <dbReference type="SAM" id="MobiDB-lite"/>
    </source>
</evidence>
<protein>
    <submittedName>
        <fullName evidence="2">Uncharacterized protein</fullName>
    </submittedName>
</protein>
<dbReference type="EMBL" id="BTGU01020031">
    <property type="protein sequence ID" value="GMN75480.1"/>
    <property type="molecule type" value="Genomic_DNA"/>
</dbReference>
<comment type="caution">
    <text evidence="2">The sequence shown here is derived from an EMBL/GenBank/DDBJ whole genome shotgun (WGS) entry which is preliminary data.</text>
</comment>